<evidence type="ECO:0000256" key="3">
    <source>
        <dbReference type="ARBA" id="ARBA00023172"/>
    </source>
</evidence>
<dbReference type="Gene3D" id="1.10.443.10">
    <property type="entry name" value="Intergrase catalytic core"/>
    <property type="match status" value="1"/>
</dbReference>
<protein>
    <recommendedName>
        <fullName evidence="4">Tyr recombinase domain-containing protein</fullName>
    </recommendedName>
</protein>
<dbReference type="CDD" id="cd01189">
    <property type="entry name" value="INT_ICEBs1_C_like"/>
    <property type="match status" value="1"/>
</dbReference>
<name>A0A918I0D3_9ACTN</name>
<gene>
    <name evidence="5" type="ORF">GCM10010274_46210</name>
</gene>
<evidence type="ECO:0000313" key="5">
    <source>
        <dbReference type="EMBL" id="GGU52056.1"/>
    </source>
</evidence>
<feature type="domain" description="Tyr recombinase" evidence="4">
    <location>
        <begin position="184"/>
        <end position="404"/>
    </location>
</feature>
<dbReference type="GO" id="GO:0015074">
    <property type="term" value="P:DNA integration"/>
    <property type="evidence" value="ECO:0007669"/>
    <property type="project" value="InterPro"/>
</dbReference>
<evidence type="ECO:0000256" key="1">
    <source>
        <dbReference type="ARBA" id="ARBA00008857"/>
    </source>
</evidence>
<dbReference type="InterPro" id="IPR002104">
    <property type="entry name" value="Integrase_catalytic"/>
</dbReference>
<comment type="caution">
    <text evidence="5">The sequence shown here is derived from an EMBL/GenBank/DDBJ whole genome shotgun (WGS) entry which is preliminary data.</text>
</comment>
<proteinExistence type="inferred from homology"/>
<dbReference type="Proteomes" id="UP000636661">
    <property type="component" value="Unassembled WGS sequence"/>
</dbReference>
<dbReference type="AlphaFoldDB" id="A0A918I0D3"/>
<keyword evidence="3" id="KW-0233">DNA recombination</keyword>
<dbReference type="GO" id="GO:0006310">
    <property type="term" value="P:DNA recombination"/>
    <property type="evidence" value="ECO:0007669"/>
    <property type="project" value="UniProtKB-KW"/>
</dbReference>
<organism evidence="5 6">
    <name type="scientific">Streptomyces lavendofoliae</name>
    <dbReference type="NCBI Taxonomy" id="67314"/>
    <lineage>
        <taxon>Bacteria</taxon>
        <taxon>Bacillati</taxon>
        <taxon>Actinomycetota</taxon>
        <taxon>Actinomycetes</taxon>
        <taxon>Kitasatosporales</taxon>
        <taxon>Streptomycetaceae</taxon>
        <taxon>Streptomyces</taxon>
    </lineage>
</organism>
<reference evidence="5" key="2">
    <citation type="submission" date="2020-09" db="EMBL/GenBank/DDBJ databases">
        <authorList>
            <person name="Sun Q."/>
            <person name="Ohkuma M."/>
        </authorList>
    </citation>
    <scope>NUCLEOTIDE SEQUENCE</scope>
    <source>
        <strain evidence="5">JCM 4391</strain>
    </source>
</reference>
<dbReference type="GO" id="GO:0003677">
    <property type="term" value="F:DNA binding"/>
    <property type="evidence" value="ECO:0007669"/>
    <property type="project" value="UniProtKB-KW"/>
</dbReference>
<dbReference type="InterPro" id="IPR050090">
    <property type="entry name" value="Tyrosine_recombinase_XerCD"/>
</dbReference>
<sequence>MAVAGYIEDRWLKKRPNKETGKRERTPLYGKGKRYKVAGIPGVKARSFETLDDAKTWRAKAIIDSKRREFIDDRDGAMTLAAYIETEWWPTRQDPVGTAIPMKSKIWKHVIGTPLGRQPMNVIGDEHLLAWRKELRSRGLEDTTITVIWNHLSSIFKTAVGKRIPKNPCSEARSDVRPASAADTKARAWTAEEATAIRKALPERYRIIMDLGVGAGERQAEAFGFSPDDVDEERMVIHLRRQLLWENGTSPYFKLPKGRKERDIPLSPGLLKAIREHEEKFPPVEVTLPWHGPGNGQRKAATVRLLATTWHGNRINPSVYNSKTMKPALAAAGLIAPRDEEGWEPSREKMHHRFRHTYASVQLAAGEDPVSLSHWMGHASPEITFRVYAHFMPDRGERGRTAIDAWLAMDSR</sequence>
<dbReference type="InterPro" id="IPR010998">
    <property type="entry name" value="Integrase_recombinase_N"/>
</dbReference>
<evidence type="ECO:0000259" key="4">
    <source>
        <dbReference type="PROSITE" id="PS51898"/>
    </source>
</evidence>
<evidence type="ECO:0000313" key="6">
    <source>
        <dbReference type="Proteomes" id="UP000636661"/>
    </source>
</evidence>
<keyword evidence="2" id="KW-0238">DNA-binding</keyword>
<dbReference type="PROSITE" id="PS51898">
    <property type="entry name" value="TYR_RECOMBINASE"/>
    <property type="match status" value="1"/>
</dbReference>
<reference evidence="5" key="1">
    <citation type="journal article" date="2014" name="Int. J. Syst. Evol. Microbiol.">
        <title>Complete genome sequence of Corynebacterium casei LMG S-19264T (=DSM 44701T), isolated from a smear-ripened cheese.</title>
        <authorList>
            <consortium name="US DOE Joint Genome Institute (JGI-PGF)"/>
            <person name="Walter F."/>
            <person name="Albersmeier A."/>
            <person name="Kalinowski J."/>
            <person name="Ruckert C."/>
        </authorList>
    </citation>
    <scope>NUCLEOTIDE SEQUENCE</scope>
    <source>
        <strain evidence="5">JCM 4391</strain>
    </source>
</reference>
<dbReference type="EMBL" id="BMTP01000012">
    <property type="protein sequence ID" value="GGU52056.1"/>
    <property type="molecule type" value="Genomic_DNA"/>
</dbReference>
<dbReference type="Gene3D" id="1.10.150.130">
    <property type="match status" value="1"/>
</dbReference>
<accession>A0A918I0D3</accession>
<evidence type="ECO:0000256" key="2">
    <source>
        <dbReference type="ARBA" id="ARBA00023125"/>
    </source>
</evidence>
<dbReference type="PANTHER" id="PTHR30349">
    <property type="entry name" value="PHAGE INTEGRASE-RELATED"/>
    <property type="match status" value="1"/>
</dbReference>
<keyword evidence="6" id="KW-1185">Reference proteome</keyword>
<dbReference type="SUPFAM" id="SSF56349">
    <property type="entry name" value="DNA breaking-rejoining enzymes"/>
    <property type="match status" value="1"/>
</dbReference>
<dbReference type="InterPro" id="IPR013762">
    <property type="entry name" value="Integrase-like_cat_sf"/>
</dbReference>
<comment type="similarity">
    <text evidence="1">Belongs to the 'phage' integrase family.</text>
</comment>
<dbReference type="Pfam" id="PF00589">
    <property type="entry name" value="Phage_integrase"/>
    <property type="match status" value="1"/>
</dbReference>
<dbReference type="InterPro" id="IPR011010">
    <property type="entry name" value="DNA_brk_join_enz"/>
</dbReference>
<dbReference type="PANTHER" id="PTHR30349:SF64">
    <property type="entry name" value="PROPHAGE INTEGRASE INTD-RELATED"/>
    <property type="match status" value="1"/>
</dbReference>